<dbReference type="GO" id="GO:0032755">
    <property type="term" value="P:positive regulation of interleukin-6 production"/>
    <property type="evidence" value="ECO:0007669"/>
    <property type="project" value="UniProtKB-ARBA"/>
</dbReference>
<evidence type="ECO:0000256" key="2">
    <source>
        <dbReference type="ARBA" id="ARBA00004572"/>
    </source>
</evidence>
<feature type="compositionally biased region" description="Low complexity" evidence="22">
    <location>
        <begin position="199"/>
        <end position="230"/>
    </location>
</feature>
<proteinExistence type="predicted"/>
<keyword evidence="15" id="KW-0472">Membrane</keyword>
<evidence type="ECO:0000256" key="3">
    <source>
        <dbReference type="ARBA" id="ARBA00022481"/>
    </source>
</evidence>
<dbReference type="GO" id="GO:0005741">
    <property type="term" value="C:mitochondrial outer membrane"/>
    <property type="evidence" value="ECO:0007669"/>
    <property type="project" value="UniProtKB-SubCell"/>
</dbReference>
<keyword evidence="18" id="KW-0449">Lipoprotein</keyword>
<feature type="domain" description="Caspase recruitment" evidence="23">
    <location>
        <begin position="71"/>
        <end position="158"/>
    </location>
</feature>
<evidence type="ECO:0000256" key="13">
    <source>
        <dbReference type="ARBA" id="ARBA00023118"/>
    </source>
</evidence>
<dbReference type="InterPro" id="IPR031964">
    <property type="entry name" value="CARD_dom"/>
</dbReference>
<dbReference type="GO" id="GO:0032727">
    <property type="term" value="P:positive regulation of interferon-alpha production"/>
    <property type="evidence" value="ECO:0007669"/>
    <property type="project" value="UniProtKB-ARBA"/>
</dbReference>
<evidence type="ECO:0000256" key="5">
    <source>
        <dbReference type="ARBA" id="ARBA00022553"/>
    </source>
</evidence>
<dbReference type="GO" id="GO:0002753">
    <property type="term" value="P:cytoplasmic pattern recognition receptor signaling pathway"/>
    <property type="evidence" value="ECO:0007669"/>
    <property type="project" value="UniProtKB-ARBA"/>
</dbReference>
<dbReference type="GO" id="GO:0035591">
    <property type="term" value="F:signaling adaptor activity"/>
    <property type="evidence" value="ECO:0007669"/>
    <property type="project" value="UniProtKB-ARBA"/>
</dbReference>
<feature type="compositionally biased region" description="Polar residues" evidence="22">
    <location>
        <begin position="583"/>
        <end position="594"/>
    </location>
</feature>
<name>A0A9N7VUT2_PLEPL</name>
<evidence type="ECO:0000256" key="17">
    <source>
        <dbReference type="ARBA" id="ARBA00023140"/>
    </source>
</evidence>
<dbReference type="Gene3D" id="1.10.533.10">
    <property type="entry name" value="Death Domain, Fas"/>
    <property type="match status" value="1"/>
</dbReference>
<evidence type="ECO:0000256" key="9">
    <source>
        <dbReference type="ARBA" id="ARBA00022787"/>
    </source>
</evidence>
<accession>A0A9N7VUT2</accession>
<dbReference type="GO" id="GO:1900063">
    <property type="term" value="P:regulation of peroxisome organization"/>
    <property type="evidence" value="ECO:0007669"/>
    <property type="project" value="UniProtKB-ARBA"/>
</dbReference>
<feature type="compositionally biased region" description="Polar residues" evidence="22">
    <location>
        <begin position="389"/>
        <end position="411"/>
    </location>
</feature>
<evidence type="ECO:0000256" key="21">
    <source>
        <dbReference type="ARBA" id="ARBA00083233"/>
    </source>
</evidence>
<dbReference type="FunFam" id="1.10.533.10:FF:000063">
    <property type="entry name" value="Mitochondrial antiviral-signaling protein"/>
    <property type="match status" value="1"/>
</dbReference>
<keyword evidence="14" id="KW-0496">Mitochondrion</keyword>
<dbReference type="Proteomes" id="UP001153269">
    <property type="component" value="Unassembled WGS sequence"/>
</dbReference>
<evidence type="ECO:0000256" key="4">
    <source>
        <dbReference type="ARBA" id="ARBA00022499"/>
    </source>
</evidence>
<evidence type="ECO:0000256" key="12">
    <source>
        <dbReference type="ARBA" id="ARBA00022989"/>
    </source>
</evidence>
<protein>
    <recommendedName>
        <fullName evidence="19">Mitochondrial antiviral-signaling protein</fullName>
    </recommendedName>
    <alternativeName>
        <fullName evidence="20">Interferon beta promoter stimulator protein 1</fullName>
    </alternativeName>
    <alternativeName>
        <fullName evidence="21">Virus-induced-signaling adapter</fullName>
    </alternativeName>
</protein>
<evidence type="ECO:0000256" key="11">
    <source>
        <dbReference type="ARBA" id="ARBA00022859"/>
    </source>
</evidence>
<gene>
    <name evidence="24" type="ORF">PLEPLA_LOCUS45402</name>
</gene>
<organism evidence="24 25">
    <name type="scientific">Pleuronectes platessa</name>
    <name type="common">European plaice</name>
    <dbReference type="NCBI Taxonomy" id="8262"/>
    <lineage>
        <taxon>Eukaryota</taxon>
        <taxon>Metazoa</taxon>
        <taxon>Chordata</taxon>
        <taxon>Craniata</taxon>
        <taxon>Vertebrata</taxon>
        <taxon>Euteleostomi</taxon>
        <taxon>Actinopterygii</taxon>
        <taxon>Neopterygii</taxon>
        <taxon>Teleostei</taxon>
        <taxon>Neoteleostei</taxon>
        <taxon>Acanthomorphata</taxon>
        <taxon>Carangaria</taxon>
        <taxon>Pleuronectiformes</taxon>
        <taxon>Pleuronectoidei</taxon>
        <taxon>Pleuronectidae</taxon>
        <taxon>Pleuronectes</taxon>
    </lineage>
</organism>
<dbReference type="EMBL" id="CADEAL010004349">
    <property type="protein sequence ID" value="CAB1457578.1"/>
    <property type="molecule type" value="Genomic_DNA"/>
</dbReference>
<dbReference type="GO" id="GO:0005777">
    <property type="term" value="C:peroxisome"/>
    <property type="evidence" value="ECO:0007669"/>
    <property type="project" value="UniProtKB-SubCell"/>
</dbReference>
<feature type="compositionally biased region" description="Basic and acidic residues" evidence="22">
    <location>
        <begin position="509"/>
        <end position="529"/>
    </location>
</feature>
<sequence>MVGRITASNASNAATVSHHLRWQSDLSVVVKRNRLSVVYVRAGSSRSRSSSCEDVTTCGGRETRKMSFASDKLYNGYLRRRMPAIVSKVKVREVIVHLPCLTTHDRENIEAKRETNGNYDGMVLLLDCLKRRENWPEQFIEALEACEQTTIAAEIRAEYDALRGNSNPSSPSSTVIRAHVHPAPSATHLPIPESGGGAAAAAAAPPAEASAPPEPAAQASAPLQPEAQSSVTEQASLPEAVPPPEPVPEPPQATQIEVVPPPTTPPPSPVTLHTPASTPSGEVTAHQEPEENSESDIQGISNDECVVPDQLSAREATTTEVASTAPEEVNANQEPEECSESDIQDISGDNVVIPDQVSAEKSEALVSSVMTPPLSPCETDTDPDPLRTTAASEFSPPQSPTQANSDVTDGSSFPILTPVKHPVQDTTPPEDIKPAEVPEPEETSDPPITQVVESSPQTETAPTASPLPGADGMDASMFGDDTLCMSKPDPLISFQPESHNSPTLPAHNPPEEPRIGIAFNHDEPGENHYESPCLSLESQEVQVNVVHVSEEPSILNLDGQVPAPQAHLINGEAAREITPSPPSTTTDENPTSDKSYLPSEPAEITPEPKTLPGSEEESAPRTSDRLIGSTF</sequence>
<feature type="compositionally biased region" description="Pro residues" evidence="22">
    <location>
        <begin position="240"/>
        <end position="251"/>
    </location>
</feature>
<keyword evidence="12" id="KW-1133">Transmembrane helix</keyword>
<evidence type="ECO:0000256" key="15">
    <source>
        <dbReference type="ARBA" id="ARBA00023136"/>
    </source>
</evidence>
<keyword evidence="13" id="KW-0051">Antiviral defense</keyword>
<feature type="region of interest" description="Disordered" evidence="22">
    <location>
        <begin position="557"/>
        <end position="631"/>
    </location>
</feature>
<dbReference type="GO" id="GO:0045087">
    <property type="term" value="P:innate immune response"/>
    <property type="evidence" value="ECO:0007669"/>
    <property type="project" value="UniProtKB-KW"/>
</dbReference>
<evidence type="ECO:0000259" key="23">
    <source>
        <dbReference type="Pfam" id="PF16739"/>
    </source>
</evidence>
<keyword evidence="7" id="KW-0399">Innate immunity</keyword>
<dbReference type="GO" id="GO:0032728">
    <property type="term" value="P:positive regulation of interferon-beta production"/>
    <property type="evidence" value="ECO:0007669"/>
    <property type="project" value="UniProtKB-ARBA"/>
</dbReference>
<evidence type="ECO:0000256" key="14">
    <source>
        <dbReference type="ARBA" id="ARBA00023128"/>
    </source>
</evidence>
<keyword evidence="25" id="KW-1185">Reference proteome</keyword>
<dbReference type="GO" id="GO:1900227">
    <property type="term" value="P:positive regulation of NLRP3 inflammasome complex assembly"/>
    <property type="evidence" value="ECO:0007669"/>
    <property type="project" value="UniProtKB-ARBA"/>
</dbReference>
<dbReference type="GO" id="GO:0002230">
    <property type="term" value="P:positive regulation of defense response to virus by host"/>
    <property type="evidence" value="ECO:0007669"/>
    <property type="project" value="UniProtKB-ARBA"/>
</dbReference>
<dbReference type="AlphaFoldDB" id="A0A9N7VUT2"/>
<keyword evidence="3" id="KW-0488">Methylation</keyword>
<evidence type="ECO:0000256" key="8">
    <source>
        <dbReference type="ARBA" id="ARBA00022692"/>
    </source>
</evidence>
<dbReference type="Pfam" id="PF16739">
    <property type="entry name" value="CARD_2"/>
    <property type="match status" value="1"/>
</dbReference>
<keyword evidence="16" id="KW-0564">Palmitate</keyword>
<dbReference type="InterPro" id="IPR011029">
    <property type="entry name" value="DEATH-like_dom_sf"/>
</dbReference>
<evidence type="ECO:0000256" key="16">
    <source>
        <dbReference type="ARBA" id="ARBA00023139"/>
    </source>
</evidence>
<dbReference type="GO" id="GO:0070585">
    <property type="term" value="P:protein localization to mitochondrion"/>
    <property type="evidence" value="ECO:0007669"/>
    <property type="project" value="UniProtKB-ARBA"/>
</dbReference>
<comment type="subcellular location">
    <subcellularLocation>
        <location evidence="2">Mitochondrion outer membrane</location>
        <topology evidence="2">Single-pass membrane protein</topology>
    </subcellularLocation>
    <subcellularLocation>
        <location evidence="1">Peroxisome</location>
    </subcellularLocation>
</comment>
<evidence type="ECO:0000256" key="10">
    <source>
        <dbReference type="ARBA" id="ARBA00022843"/>
    </source>
</evidence>
<keyword evidence="6" id="KW-0945">Host-virus interaction</keyword>
<keyword evidence="4" id="KW-1017">Isopeptide bond</keyword>
<evidence type="ECO:0000256" key="7">
    <source>
        <dbReference type="ARBA" id="ARBA00022588"/>
    </source>
</evidence>
<keyword evidence="9" id="KW-1000">Mitochondrion outer membrane</keyword>
<feature type="compositionally biased region" description="Pro residues" evidence="22">
    <location>
        <begin position="259"/>
        <end position="269"/>
    </location>
</feature>
<keyword evidence="17" id="KW-0576">Peroxisome</keyword>
<evidence type="ECO:0000256" key="18">
    <source>
        <dbReference type="ARBA" id="ARBA00023288"/>
    </source>
</evidence>
<evidence type="ECO:0000313" key="24">
    <source>
        <dbReference type="EMBL" id="CAB1457578.1"/>
    </source>
</evidence>
<evidence type="ECO:0000256" key="19">
    <source>
        <dbReference type="ARBA" id="ARBA00071084"/>
    </source>
</evidence>
<keyword evidence="11" id="KW-0391">Immunity</keyword>
<reference evidence="24" key="1">
    <citation type="submission" date="2020-03" db="EMBL/GenBank/DDBJ databases">
        <authorList>
            <person name="Weist P."/>
        </authorList>
    </citation>
    <scope>NUCLEOTIDE SEQUENCE</scope>
</reference>
<evidence type="ECO:0000256" key="1">
    <source>
        <dbReference type="ARBA" id="ARBA00004275"/>
    </source>
</evidence>
<evidence type="ECO:0000313" key="25">
    <source>
        <dbReference type="Proteomes" id="UP001153269"/>
    </source>
</evidence>
<dbReference type="GO" id="GO:0045071">
    <property type="term" value="P:negative regulation of viral genome replication"/>
    <property type="evidence" value="ECO:0007669"/>
    <property type="project" value="UniProtKB-ARBA"/>
</dbReference>
<feature type="region of interest" description="Disordered" evidence="22">
    <location>
        <begin position="184"/>
        <end position="530"/>
    </location>
</feature>
<feature type="compositionally biased region" description="Polar residues" evidence="22">
    <location>
        <begin position="451"/>
        <end position="463"/>
    </location>
</feature>
<keyword evidence="8" id="KW-0812">Transmembrane</keyword>
<comment type="caution">
    <text evidence="24">The sequence shown here is derived from an EMBL/GenBank/DDBJ whole genome shotgun (WGS) entry which is preliminary data.</text>
</comment>
<dbReference type="GO" id="GO:0051607">
    <property type="term" value="P:defense response to virus"/>
    <property type="evidence" value="ECO:0007669"/>
    <property type="project" value="UniProtKB-KW"/>
</dbReference>
<feature type="compositionally biased region" description="Acidic residues" evidence="22">
    <location>
        <begin position="334"/>
        <end position="343"/>
    </location>
</feature>
<keyword evidence="5" id="KW-0597">Phosphoprotein</keyword>
<evidence type="ECO:0000256" key="20">
    <source>
        <dbReference type="ARBA" id="ARBA00082620"/>
    </source>
</evidence>
<evidence type="ECO:0000256" key="6">
    <source>
        <dbReference type="ARBA" id="ARBA00022581"/>
    </source>
</evidence>
<evidence type="ECO:0000256" key="22">
    <source>
        <dbReference type="SAM" id="MobiDB-lite"/>
    </source>
</evidence>
<keyword evidence="10" id="KW-0832">Ubl conjugation</keyword>